<gene>
    <name evidence="5" type="primary">46</name>
    <name evidence="5" type="ORF">PBI_WOES_46</name>
</gene>
<accession>A0A166Y5G6</accession>
<dbReference type="OrthoDB" id="3832at10239"/>
<dbReference type="SUPFAM" id="SSF53335">
    <property type="entry name" value="S-adenosyl-L-methionine-dependent methyltransferases"/>
    <property type="match status" value="1"/>
</dbReference>
<dbReference type="GeneID" id="28801402"/>
<evidence type="ECO:0000313" key="6">
    <source>
        <dbReference type="Proteomes" id="UP000203182"/>
    </source>
</evidence>
<keyword evidence="6" id="KW-1185">Reference proteome</keyword>
<protein>
    <submittedName>
        <fullName evidence="5">DNA methylase</fullName>
    </submittedName>
</protein>
<feature type="domain" description="DNA methylase N-4/N-6" evidence="4">
    <location>
        <begin position="23"/>
        <end position="224"/>
    </location>
</feature>
<keyword evidence="2 5" id="KW-0489">Methyltransferase</keyword>
<dbReference type="GO" id="GO:0032259">
    <property type="term" value="P:methylation"/>
    <property type="evidence" value="ECO:0007669"/>
    <property type="project" value="UniProtKB-KW"/>
</dbReference>
<organism evidence="5 6">
    <name type="scientific">Gordonia phage Woes</name>
    <dbReference type="NCBI Taxonomy" id="1838084"/>
    <lineage>
        <taxon>Viruses</taxon>
        <taxon>Duplodnaviria</taxon>
        <taxon>Heunggongvirae</taxon>
        <taxon>Uroviricota</taxon>
        <taxon>Caudoviricetes</taxon>
        <taxon>Woesvirus</taxon>
        <taxon>Woesvirus woes</taxon>
    </lineage>
</organism>
<dbReference type="PRINTS" id="PR00508">
    <property type="entry name" value="S21N4MTFRASE"/>
</dbReference>
<evidence type="ECO:0000259" key="4">
    <source>
        <dbReference type="Pfam" id="PF01555"/>
    </source>
</evidence>
<evidence type="ECO:0000313" key="5">
    <source>
        <dbReference type="EMBL" id="ANA85817.1"/>
    </source>
</evidence>
<dbReference type="EMBL" id="KU998240">
    <property type="protein sequence ID" value="ANA85817.1"/>
    <property type="molecule type" value="Genomic_DNA"/>
</dbReference>
<comment type="similarity">
    <text evidence="1">Belongs to the N(4)/N(6)-methyltransferase family.</text>
</comment>
<evidence type="ECO:0000256" key="2">
    <source>
        <dbReference type="ARBA" id="ARBA00022603"/>
    </source>
</evidence>
<evidence type="ECO:0000256" key="1">
    <source>
        <dbReference type="ARBA" id="ARBA00006594"/>
    </source>
</evidence>
<proteinExistence type="inferred from homology"/>
<dbReference type="InterPro" id="IPR029063">
    <property type="entry name" value="SAM-dependent_MTases_sf"/>
</dbReference>
<evidence type="ECO:0000256" key="3">
    <source>
        <dbReference type="ARBA" id="ARBA00022679"/>
    </source>
</evidence>
<dbReference type="Pfam" id="PF01555">
    <property type="entry name" value="N6_N4_Mtase"/>
    <property type="match status" value="1"/>
</dbReference>
<dbReference type="KEGG" id="vg:28801402"/>
<dbReference type="Gene3D" id="3.40.50.150">
    <property type="entry name" value="Vaccinia Virus protein VP39"/>
    <property type="match status" value="1"/>
</dbReference>
<sequence>MKVHQIWQGDSVELCQRFKEGSVDCIITDPPFGVDNLSNMAVTEAGKKYATKIANDESPEVAIKVFKDVMSVLLPKTKEHSDLYVFTSYQVLSDWLVMLDEFAPQFGFNRKAVLVWEKDGPGMGDLESWGQGHEFILYFKKGRAPRYAKRRNGVLHIPQLRPNQLIHPHEKPTALLEILIRHSTKEGAFLVDPFGGSGSLVRAARNCGRNAVAIELDPARYEASARKLESEGDDLFADL</sequence>
<keyword evidence="3" id="KW-0808">Transferase</keyword>
<dbReference type="InterPro" id="IPR001091">
    <property type="entry name" value="RM_Methyltransferase"/>
</dbReference>
<dbReference type="PROSITE" id="PS00092">
    <property type="entry name" value="N6_MTASE"/>
    <property type="match status" value="1"/>
</dbReference>
<reference evidence="6" key="1">
    <citation type="submission" date="2016-03" db="EMBL/GenBank/DDBJ databases">
        <authorList>
            <person name="Ploux O."/>
        </authorList>
    </citation>
    <scope>NUCLEOTIDE SEQUENCE [LARGE SCALE GENOMIC DNA]</scope>
</reference>
<dbReference type="RefSeq" id="YP_009273436.1">
    <property type="nucleotide sequence ID" value="NC_030905.1"/>
</dbReference>
<dbReference type="InterPro" id="IPR002941">
    <property type="entry name" value="DNA_methylase_N4/N6"/>
</dbReference>
<dbReference type="Proteomes" id="UP000203182">
    <property type="component" value="Segment"/>
</dbReference>
<name>A0A166Y5G6_9CAUD</name>
<dbReference type="GO" id="GO:0008170">
    <property type="term" value="F:N-methyltransferase activity"/>
    <property type="evidence" value="ECO:0007669"/>
    <property type="project" value="InterPro"/>
</dbReference>
<dbReference type="InterPro" id="IPR002052">
    <property type="entry name" value="DNA_methylase_N6_adenine_CS"/>
</dbReference>
<dbReference type="GO" id="GO:0003677">
    <property type="term" value="F:DNA binding"/>
    <property type="evidence" value="ECO:0007669"/>
    <property type="project" value="InterPro"/>
</dbReference>